<proteinExistence type="inferred from homology"/>
<dbReference type="InterPro" id="IPR050361">
    <property type="entry name" value="MPP/UQCRC_Complex"/>
</dbReference>
<dbReference type="InterPro" id="IPR011249">
    <property type="entry name" value="Metalloenz_LuxS/M16"/>
</dbReference>
<dbReference type="EMBL" id="PRDK01000005">
    <property type="protein sequence ID" value="MBE8714183.1"/>
    <property type="molecule type" value="Genomic_DNA"/>
</dbReference>
<dbReference type="PANTHER" id="PTHR11851:SF49">
    <property type="entry name" value="MITOCHONDRIAL-PROCESSING PEPTIDASE SUBUNIT ALPHA"/>
    <property type="match status" value="1"/>
</dbReference>
<dbReference type="Pfam" id="PF00675">
    <property type="entry name" value="Peptidase_M16"/>
    <property type="match status" value="1"/>
</dbReference>
<dbReference type="InterPro" id="IPR011765">
    <property type="entry name" value="Pept_M16_N"/>
</dbReference>
<evidence type="ECO:0000256" key="1">
    <source>
        <dbReference type="ARBA" id="ARBA00007261"/>
    </source>
</evidence>
<evidence type="ECO:0000313" key="4">
    <source>
        <dbReference type="EMBL" id="MBE8714183.1"/>
    </source>
</evidence>
<gene>
    <name evidence="4" type="ORF">C4F49_10860</name>
</gene>
<protein>
    <submittedName>
        <fullName evidence="4">Peptidase M16</fullName>
    </submittedName>
</protein>
<dbReference type="InterPro" id="IPR007863">
    <property type="entry name" value="Peptidase_M16_C"/>
</dbReference>
<evidence type="ECO:0000259" key="3">
    <source>
        <dbReference type="Pfam" id="PF05193"/>
    </source>
</evidence>
<dbReference type="GO" id="GO:0046872">
    <property type="term" value="F:metal ion binding"/>
    <property type="evidence" value="ECO:0007669"/>
    <property type="project" value="InterPro"/>
</dbReference>
<dbReference type="Pfam" id="PF05193">
    <property type="entry name" value="Peptidase_M16_C"/>
    <property type="match status" value="1"/>
</dbReference>
<dbReference type="SUPFAM" id="SSF63411">
    <property type="entry name" value="LuxS/MPP-like metallohydrolase"/>
    <property type="match status" value="2"/>
</dbReference>
<accession>A0A928UY70</accession>
<comment type="caution">
    <text evidence="4">The sequence shown here is derived from an EMBL/GenBank/DDBJ whole genome shotgun (WGS) entry which is preliminary data.</text>
</comment>
<organism evidence="4 5">
    <name type="scientific">Sphingobacterium hungaricum</name>
    <dbReference type="NCBI Taxonomy" id="2082723"/>
    <lineage>
        <taxon>Bacteria</taxon>
        <taxon>Pseudomonadati</taxon>
        <taxon>Bacteroidota</taxon>
        <taxon>Sphingobacteriia</taxon>
        <taxon>Sphingobacteriales</taxon>
        <taxon>Sphingobacteriaceae</taxon>
        <taxon>Sphingobacterium</taxon>
    </lineage>
</organism>
<feature type="domain" description="Peptidase M16 C-terminal" evidence="3">
    <location>
        <begin position="166"/>
        <end position="340"/>
    </location>
</feature>
<evidence type="ECO:0000313" key="5">
    <source>
        <dbReference type="Proteomes" id="UP000616201"/>
    </source>
</evidence>
<feature type="domain" description="Peptidase M16 N-terminal" evidence="2">
    <location>
        <begin position="20"/>
        <end position="157"/>
    </location>
</feature>
<dbReference type="Gene3D" id="3.30.830.10">
    <property type="entry name" value="Metalloenzyme, LuxS/M16 peptidase-like"/>
    <property type="match status" value="2"/>
</dbReference>
<reference evidence="4" key="1">
    <citation type="submission" date="2018-02" db="EMBL/GenBank/DDBJ databases">
        <authorList>
            <person name="Vasarhelyi B.M."/>
            <person name="Deshmukh S."/>
            <person name="Balint B."/>
            <person name="Kukolya J."/>
        </authorList>
    </citation>
    <scope>NUCLEOTIDE SEQUENCE</scope>
    <source>
        <strain evidence="4">KB22</strain>
    </source>
</reference>
<sequence>MDNHIFRLENGIRVILHPQQSTITHTCMLINAGSGDEVEGKFGVAHFIEHMLFKQTERRSTNQILDRLESVGGDLNAYTTKEYTCIHASILKPYLNRALDLFEDIIFHSTFPENEIEKEKGVILDEMASYLDSPEDAIIDDFEDLIFKNSSLGHNILGLENDLKGIQREDLLTFIESNYSTEDIVIGIAGDYTKQNVEKLANKFFGKLPLRQAEKTNADTIVNIGEHVEVVKPINQAHYILGTQAYGIQDDRKTGLLLLNNQLGGLGMSSILNLSIREKHGIAYTIESNYSLYSNTGLFNIYLGTDEEKIEKAKKLIWKELNKLKAAPISESQLNKVKNKFKGQIALAEENRMSMIITEAKNLLDYNQIITLDEVFRKIDEVTPQLIFEISTDIFDESKMTSLTFLPEE</sequence>
<dbReference type="AlphaFoldDB" id="A0A928UY70"/>
<keyword evidence="5" id="KW-1185">Reference proteome</keyword>
<dbReference type="PANTHER" id="PTHR11851">
    <property type="entry name" value="METALLOPROTEASE"/>
    <property type="match status" value="1"/>
</dbReference>
<dbReference type="Proteomes" id="UP000616201">
    <property type="component" value="Unassembled WGS sequence"/>
</dbReference>
<name>A0A928UY70_9SPHI</name>
<comment type="similarity">
    <text evidence="1">Belongs to the peptidase M16 family.</text>
</comment>
<evidence type="ECO:0000259" key="2">
    <source>
        <dbReference type="Pfam" id="PF00675"/>
    </source>
</evidence>